<dbReference type="AlphaFoldDB" id="A0A6F9DLC5"/>
<dbReference type="EMBL" id="LR787853">
    <property type="protein sequence ID" value="CAB3263715.1"/>
    <property type="molecule type" value="mRNA"/>
</dbReference>
<dbReference type="NCBIfam" id="TIGR01685">
    <property type="entry name" value="MDP-1"/>
    <property type="match status" value="1"/>
</dbReference>
<dbReference type="SUPFAM" id="SSF56784">
    <property type="entry name" value="HAD-like"/>
    <property type="match status" value="1"/>
</dbReference>
<dbReference type="InterPro" id="IPR023214">
    <property type="entry name" value="HAD_sf"/>
</dbReference>
<accession>A0A6F9DLC5</accession>
<organism evidence="1">
    <name type="scientific">Phallusia mammillata</name>
    <dbReference type="NCBI Taxonomy" id="59560"/>
    <lineage>
        <taxon>Eukaryota</taxon>
        <taxon>Metazoa</taxon>
        <taxon>Chordata</taxon>
        <taxon>Tunicata</taxon>
        <taxon>Ascidiacea</taxon>
        <taxon>Phlebobranchia</taxon>
        <taxon>Ascidiidae</taxon>
        <taxon>Phallusia</taxon>
    </lineage>
</organism>
<protein>
    <submittedName>
        <fullName evidence="1">Magnesium-dependent phosphatase 1-like</fullName>
    </submittedName>
</protein>
<dbReference type="Gene3D" id="3.40.50.1000">
    <property type="entry name" value="HAD superfamily/HAD-like"/>
    <property type="match status" value="1"/>
</dbReference>
<dbReference type="SFLD" id="SFLDG01131">
    <property type="entry name" value="C1.5.2:_MDP_Like"/>
    <property type="match status" value="1"/>
</dbReference>
<dbReference type="InterPro" id="IPR010036">
    <property type="entry name" value="MDP_1_eu_arc"/>
</dbReference>
<gene>
    <name evidence="1" type="primary">Mdp1</name>
</gene>
<dbReference type="SFLD" id="SFLDS00003">
    <property type="entry name" value="Haloacid_Dehalogenase"/>
    <property type="match status" value="1"/>
</dbReference>
<dbReference type="NCBIfam" id="TIGR01681">
    <property type="entry name" value="HAD-SF-IIIC"/>
    <property type="match status" value="1"/>
</dbReference>
<dbReference type="PANTHER" id="PTHR17901">
    <property type="entry name" value="MAGNESIUM-DEPENDENT PHOSPHATASE 1 MDP1"/>
    <property type="match status" value="1"/>
</dbReference>
<dbReference type="PANTHER" id="PTHR17901:SF14">
    <property type="entry name" value="MAGNESIUM-DEPENDENT PHOSPHATASE 1"/>
    <property type="match status" value="1"/>
</dbReference>
<dbReference type="InterPro" id="IPR010033">
    <property type="entry name" value="HAD_SF_ppase_IIIC"/>
</dbReference>
<reference evidence="1" key="1">
    <citation type="submission" date="2020-04" db="EMBL/GenBank/DDBJ databases">
        <authorList>
            <person name="Neveu A P."/>
        </authorList>
    </citation>
    <scope>NUCLEOTIDE SEQUENCE</scope>
    <source>
        <tissue evidence="1">Whole embryo</tissue>
    </source>
</reference>
<proteinExistence type="evidence at transcript level"/>
<sequence length="170" mass="20145">MEYKPKVIVFDLDYTLWPFYADAYMTLPLHKKDGIVHDKNNCKFELYPQSFDILRKLHSEGYKIGIASRTSEITGAKKLLELYDLKRYIHQKEIYPGSKKAHFAKLHKHLKVPLHDMLFFDDEWRNIKELREEGVTCVMIKDGINWDYVKRGLEDHNKKISEMQLNGLVS</sequence>
<dbReference type="Pfam" id="PF12689">
    <property type="entry name" value="Acid_PPase"/>
    <property type="match status" value="1"/>
</dbReference>
<dbReference type="InterPro" id="IPR036412">
    <property type="entry name" value="HAD-like_sf"/>
</dbReference>
<dbReference type="GO" id="GO:0003993">
    <property type="term" value="F:acid phosphatase activity"/>
    <property type="evidence" value="ECO:0007669"/>
    <property type="project" value="TreeGrafter"/>
</dbReference>
<name>A0A6F9DLC5_9ASCI</name>
<evidence type="ECO:0000313" key="1">
    <source>
        <dbReference type="EMBL" id="CAB3263715.1"/>
    </source>
</evidence>
<dbReference type="SFLD" id="SFLDG01129">
    <property type="entry name" value="C1.5:_HAD__Beta-PGM__Phosphata"/>
    <property type="match status" value="1"/>
</dbReference>